<dbReference type="InterPro" id="IPR036097">
    <property type="entry name" value="HisK_dim/P_sf"/>
</dbReference>
<dbReference type="CDD" id="cd00082">
    <property type="entry name" value="HisKA"/>
    <property type="match status" value="1"/>
</dbReference>
<evidence type="ECO:0000256" key="2">
    <source>
        <dbReference type="ARBA" id="ARBA00012438"/>
    </source>
</evidence>
<dbReference type="InterPro" id="IPR003661">
    <property type="entry name" value="HisK_dim/P_dom"/>
</dbReference>
<dbReference type="SUPFAM" id="SSF52172">
    <property type="entry name" value="CheY-like"/>
    <property type="match status" value="1"/>
</dbReference>
<dbReference type="PROSITE" id="PS50110">
    <property type="entry name" value="RESPONSE_REGULATORY"/>
    <property type="match status" value="1"/>
</dbReference>
<sequence>MTGRLILLILTSLSTADAVSCQPFPYKFSYLTVDEGLSHTDVNDIAQDSKGYIWLATNFGLDRYDGYAIRKFYNSNVPLNNAFKNRVIKLFPDDDGKIWLSTEGGLQCFNPNTETFTDFGMDKASSSPVFWEFFKPAGDLIYGYLDYTFKVFKINGNRLEEQKISLPMGVRFFDMKPDRHGVLHFASNKGIWRLDDRREVVQVPVKGLPDSDLSRVFFDNQNNLLLASENKVFLVRQKQSGTGDKDALFVNKQVMIHGANLVLEISVGKNGDYWINTRNGLTRLDHQLNFIQTINEKSAPNNLNSSASLSSFIDRSNCLWIGTSGGGVNYCDLNQKLFYTIHNVPGQVNSLSGNHIRSVLEDGDNLWIGTNANGLNLYNLKTQRFSFYNTYNAPVRLKNDEITALTFDNDHNLWIGSNAGIEILRPDRKTLWKPAGYDGFPKININTLAKDCFGNIWFGNLDNFGVIWKDGAGQHRVKMYTEGHFILPDETKPQLLVSSRQGVKQLLIDGEGNISKAFYYKASAKTGSLSSDYITAISRQNDSTYWVGTIGGALNRFSLDTKDNSHKFRSFGSQYGVFNDVESIETDNAGSIWMGGDGLERLDPANGKVIRYDKNDGLQGNSFKIRASYKGADGRLYFGGINGLNYFYPEQIRANKIEAKPILTDILINNKRPVYAAEDSLQNTLHEAVGYDNEVELNYLQNNFVVAFSAMHFANPMKCKYRYKLAGFDNEWNYTDGRRPTAAYSNLDYKAYKLIVEATNNDGVWSKNSAEIAILVTPPWWKSVFAKLVYALLVLSAISGIYIYQARWYRLKREMEVRAINEKKREEIHAQREALSQQQLAFFTNISHEFRTPLTLILGPLENLISQNHNAVLDNSYQLMLRNAKRLFNLISELMNFRKVADSMIKLQVQRLKINPFCWNLITEFQNVADSKDIDLEFIDHTENHADVPLTGLLDVHIIEKILLNLLNNSFKYTQRGGQVCFEIFTDIKRFKPSFNAGFDLLNESHRAEKYLYFRVADSGIGISSETITHIFDRYYRISRDHLGSGIGLALVKSLTQLHKGDIYVYSERNKGTEIIIGIPLGDENYSEAERATSERGPEVRLEAVDHSVLMPMTEADRERISAPSPVDKRILIVDDNEELGTFLRQAFEKNYYIYQAEDGQTALEIAIEKVPDLIISDVMMPGMNGIELCKAVKDRFETSHIPFIILSAKDALATKIEGMESGADYYFAKPLSIDLLLLTVHNIFEQSAKLKSRFTNNHLSEATELVHSEKDKSFFQTLLKLIEDHIEDPELDVDFLCKHLYISRTKLYQKIKSITDQSVGDFIRTVRLKKAIQIMTHEDIPLSKVVERIGLQSSSSFSKIFKKEYGKSPLQFMQALRQNPVLKTDSNTP</sequence>
<name>A0ABX0USM7_9BACT</name>
<dbReference type="InterPro" id="IPR004358">
    <property type="entry name" value="Sig_transdc_His_kin-like_C"/>
</dbReference>
<dbReference type="CDD" id="cd17574">
    <property type="entry name" value="REC_OmpR"/>
    <property type="match status" value="1"/>
</dbReference>
<keyword evidence="3 6" id="KW-0597">Phosphoprotein</keyword>
<dbReference type="SMART" id="SM00388">
    <property type="entry name" value="HisKA"/>
    <property type="match status" value="1"/>
</dbReference>
<evidence type="ECO:0000256" key="5">
    <source>
        <dbReference type="ARBA" id="ARBA00023163"/>
    </source>
</evidence>
<dbReference type="InterPro" id="IPR009057">
    <property type="entry name" value="Homeodomain-like_sf"/>
</dbReference>
<dbReference type="Pfam" id="PF07494">
    <property type="entry name" value="Reg_prop"/>
    <property type="match status" value="3"/>
</dbReference>
<dbReference type="GO" id="GO:0016301">
    <property type="term" value="F:kinase activity"/>
    <property type="evidence" value="ECO:0007669"/>
    <property type="project" value="UniProtKB-KW"/>
</dbReference>
<dbReference type="EMBL" id="JAASQJ010000003">
    <property type="protein sequence ID" value="NIJ54665.1"/>
    <property type="molecule type" value="Genomic_DNA"/>
</dbReference>
<evidence type="ECO:0000259" key="8">
    <source>
        <dbReference type="PROSITE" id="PS50109"/>
    </source>
</evidence>
<keyword evidence="10" id="KW-0418">Kinase</keyword>
<dbReference type="PANTHER" id="PTHR43547:SF2">
    <property type="entry name" value="HYBRID SIGNAL TRANSDUCTION HISTIDINE KINASE C"/>
    <property type="match status" value="1"/>
</dbReference>
<dbReference type="SMART" id="SM00387">
    <property type="entry name" value="HATPase_c"/>
    <property type="match status" value="1"/>
</dbReference>
<feature type="domain" description="HTH araC/xylS-type" evidence="7">
    <location>
        <begin position="1277"/>
        <end position="1376"/>
    </location>
</feature>
<dbReference type="InterPro" id="IPR013783">
    <property type="entry name" value="Ig-like_fold"/>
</dbReference>
<evidence type="ECO:0000259" key="7">
    <source>
        <dbReference type="PROSITE" id="PS01124"/>
    </source>
</evidence>
<dbReference type="Gene3D" id="3.40.50.2300">
    <property type="match status" value="1"/>
</dbReference>
<dbReference type="Gene3D" id="2.60.40.10">
    <property type="entry name" value="Immunoglobulins"/>
    <property type="match status" value="1"/>
</dbReference>
<evidence type="ECO:0000256" key="1">
    <source>
        <dbReference type="ARBA" id="ARBA00000085"/>
    </source>
</evidence>
<dbReference type="SUPFAM" id="SSF55874">
    <property type="entry name" value="ATPase domain of HSP90 chaperone/DNA topoisomerase II/histidine kinase"/>
    <property type="match status" value="1"/>
</dbReference>
<keyword evidence="11" id="KW-1185">Reference proteome</keyword>
<gene>
    <name evidence="10" type="ORF">FHS68_003847</name>
</gene>
<dbReference type="InterPro" id="IPR018060">
    <property type="entry name" value="HTH_AraC"/>
</dbReference>
<dbReference type="InterPro" id="IPR011047">
    <property type="entry name" value="Quinoprotein_ADH-like_sf"/>
</dbReference>
<feature type="domain" description="Response regulatory" evidence="9">
    <location>
        <begin position="1130"/>
        <end position="1245"/>
    </location>
</feature>
<dbReference type="InterPro" id="IPR003594">
    <property type="entry name" value="HATPase_dom"/>
</dbReference>
<dbReference type="Pfam" id="PF02518">
    <property type="entry name" value="HATPase_c"/>
    <property type="match status" value="1"/>
</dbReference>
<evidence type="ECO:0000313" key="10">
    <source>
        <dbReference type="EMBL" id="NIJ54665.1"/>
    </source>
</evidence>
<dbReference type="InterPro" id="IPR011110">
    <property type="entry name" value="Reg_prop"/>
</dbReference>
<evidence type="ECO:0000256" key="6">
    <source>
        <dbReference type="PROSITE-ProRule" id="PRU00169"/>
    </source>
</evidence>
<dbReference type="Pfam" id="PF00072">
    <property type="entry name" value="Response_reg"/>
    <property type="match status" value="1"/>
</dbReference>
<dbReference type="InterPro" id="IPR001789">
    <property type="entry name" value="Sig_transdc_resp-reg_receiver"/>
</dbReference>
<dbReference type="SUPFAM" id="SSF63829">
    <property type="entry name" value="Calcium-dependent phosphotriesterase"/>
    <property type="match status" value="1"/>
</dbReference>
<dbReference type="SMART" id="SM00342">
    <property type="entry name" value="HTH_ARAC"/>
    <property type="match status" value="1"/>
</dbReference>
<dbReference type="SUPFAM" id="SSF50998">
    <property type="entry name" value="Quinoprotein alcohol dehydrogenase-like"/>
    <property type="match status" value="1"/>
</dbReference>
<dbReference type="PROSITE" id="PS01124">
    <property type="entry name" value="HTH_ARAC_FAMILY_2"/>
    <property type="match status" value="1"/>
</dbReference>
<evidence type="ECO:0000313" key="11">
    <source>
        <dbReference type="Proteomes" id="UP001179181"/>
    </source>
</evidence>
<accession>A0ABX0USM7</accession>
<dbReference type="Gene3D" id="1.10.287.130">
    <property type="match status" value="1"/>
</dbReference>
<evidence type="ECO:0000259" key="9">
    <source>
        <dbReference type="PROSITE" id="PS50110"/>
    </source>
</evidence>
<dbReference type="Gene3D" id="3.30.565.10">
    <property type="entry name" value="Histidine kinase-like ATPase, C-terminal domain"/>
    <property type="match status" value="1"/>
</dbReference>
<dbReference type="Pfam" id="PF12833">
    <property type="entry name" value="HTH_18"/>
    <property type="match status" value="1"/>
</dbReference>
<dbReference type="Gene3D" id="2.130.10.10">
    <property type="entry name" value="YVTN repeat-like/Quinoprotein amine dehydrogenase"/>
    <property type="match status" value="3"/>
</dbReference>
<dbReference type="SUPFAM" id="SSF47384">
    <property type="entry name" value="Homodimeric domain of signal transducing histidine kinase"/>
    <property type="match status" value="1"/>
</dbReference>
<protein>
    <recommendedName>
        <fullName evidence="2">histidine kinase</fullName>
        <ecNumber evidence="2">2.7.13.3</ecNumber>
    </recommendedName>
</protein>
<dbReference type="SUPFAM" id="SSF46689">
    <property type="entry name" value="Homeodomain-like"/>
    <property type="match status" value="1"/>
</dbReference>
<dbReference type="InterPro" id="IPR015943">
    <property type="entry name" value="WD40/YVTN_repeat-like_dom_sf"/>
</dbReference>
<dbReference type="InterPro" id="IPR011123">
    <property type="entry name" value="Y_Y_Y"/>
</dbReference>
<dbReference type="PROSITE" id="PS50109">
    <property type="entry name" value="HIS_KIN"/>
    <property type="match status" value="1"/>
</dbReference>
<feature type="modified residue" description="4-aspartylphosphate" evidence="6">
    <location>
        <position position="1178"/>
    </location>
</feature>
<dbReference type="Pfam" id="PF00512">
    <property type="entry name" value="HisKA"/>
    <property type="match status" value="1"/>
</dbReference>
<dbReference type="InterPro" id="IPR011006">
    <property type="entry name" value="CheY-like_superfamily"/>
</dbReference>
<dbReference type="PRINTS" id="PR00344">
    <property type="entry name" value="BCTRLSENSOR"/>
</dbReference>
<dbReference type="Proteomes" id="UP001179181">
    <property type="component" value="Unassembled WGS sequence"/>
</dbReference>
<evidence type="ECO:0000256" key="4">
    <source>
        <dbReference type="ARBA" id="ARBA00023015"/>
    </source>
</evidence>
<comment type="catalytic activity">
    <reaction evidence="1">
        <text>ATP + protein L-histidine = ADP + protein N-phospho-L-histidine.</text>
        <dbReference type="EC" id="2.7.13.3"/>
    </reaction>
</comment>
<dbReference type="RefSeq" id="WP_167273149.1">
    <property type="nucleotide sequence ID" value="NZ_JAASQJ010000003.1"/>
</dbReference>
<dbReference type="SMART" id="SM00448">
    <property type="entry name" value="REC"/>
    <property type="match status" value="1"/>
</dbReference>
<keyword evidence="4" id="KW-0805">Transcription regulation</keyword>
<dbReference type="InterPro" id="IPR036890">
    <property type="entry name" value="HATPase_C_sf"/>
</dbReference>
<dbReference type="PANTHER" id="PTHR43547">
    <property type="entry name" value="TWO-COMPONENT HISTIDINE KINASE"/>
    <property type="match status" value="1"/>
</dbReference>
<dbReference type="Gene3D" id="1.10.10.60">
    <property type="entry name" value="Homeodomain-like"/>
    <property type="match status" value="1"/>
</dbReference>
<evidence type="ECO:0000256" key="3">
    <source>
        <dbReference type="ARBA" id="ARBA00022553"/>
    </source>
</evidence>
<keyword evidence="10" id="KW-0808">Transferase</keyword>
<keyword evidence="5" id="KW-0804">Transcription</keyword>
<dbReference type="Pfam" id="PF07495">
    <property type="entry name" value="Y_Y_Y"/>
    <property type="match status" value="1"/>
</dbReference>
<dbReference type="InterPro" id="IPR005467">
    <property type="entry name" value="His_kinase_dom"/>
</dbReference>
<dbReference type="EC" id="2.7.13.3" evidence="2"/>
<comment type="caution">
    <text evidence="10">The sequence shown here is derived from an EMBL/GenBank/DDBJ whole genome shotgun (WGS) entry which is preliminary data.</text>
</comment>
<feature type="domain" description="Histidine kinase" evidence="8">
    <location>
        <begin position="845"/>
        <end position="1083"/>
    </location>
</feature>
<proteinExistence type="predicted"/>
<reference evidence="10 11" key="1">
    <citation type="submission" date="2020-03" db="EMBL/GenBank/DDBJ databases">
        <title>Genomic Encyclopedia of Type Strains, Phase IV (KMG-IV): sequencing the most valuable type-strain genomes for metagenomic binning, comparative biology and taxonomic classification.</title>
        <authorList>
            <person name="Goeker M."/>
        </authorList>
    </citation>
    <scope>NUCLEOTIDE SEQUENCE [LARGE SCALE GENOMIC DNA]</scope>
    <source>
        <strain evidence="10 11">DSM 102865</strain>
    </source>
</reference>
<organism evidence="10 11">
    <name type="scientific">Dyadobacter arcticus</name>
    <dbReference type="NCBI Taxonomy" id="1078754"/>
    <lineage>
        <taxon>Bacteria</taxon>
        <taxon>Pseudomonadati</taxon>
        <taxon>Bacteroidota</taxon>
        <taxon>Cytophagia</taxon>
        <taxon>Cytophagales</taxon>
        <taxon>Spirosomataceae</taxon>
        <taxon>Dyadobacter</taxon>
    </lineage>
</organism>